<gene>
    <name evidence="2" type="ORF">NIES37_19800</name>
</gene>
<keyword evidence="2" id="KW-0808">Transferase</keyword>
<dbReference type="InterPro" id="IPR002805">
    <property type="entry name" value="Nict_dMeBzImd_PRibTrfase_arc"/>
</dbReference>
<evidence type="ECO:0000313" key="2">
    <source>
        <dbReference type="EMBL" id="BAY98032.1"/>
    </source>
</evidence>
<keyword evidence="3" id="KW-1185">Reference proteome</keyword>
<dbReference type="PANTHER" id="PTHR38811:SF1">
    <property type="entry name" value="UPF0284 PROTEIN SLL1500"/>
    <property type="match status" value="1"/>
</dbReference>
<dbReference type="Gene3D" id="3.40.50.10210">
    <property type="match status" value="1"/>
</dbReference>
<dbReference type="PANTHER" id="PTHR38811">
    <property type="match status" value="1"/>
</dbReference>
<protein>
    <recommendedName>
        <fullName evidence="1">UPF0284 protein NIES37_19800</fullName>
    </recommendedName>
</protein>
<keyword evidence="2" id="KW-0328">Glycosyltransferase</keyword>
<dbReference type="EMBL" id="AP018248">
    <property type="protein sequence ID" value="BAY98032.1"/>
    <property type="molecule type" value="Genomic_DNA"/>
</dbReference>
<dbReference type="SUPFAM" id="SSF52733">
    <property type="entry name" value="Nicotinate mononucleotide:5,6-dimethylbenzimidazole phosphoribosyltransferase (CobT)"/>
    <property type="match status" value="1"/>
</dbReference>
<dbReference type="InterPro" id="IPR003200">
    <property type="entry name" value="Nict_dMeBzImd_PRibTrfase"/>
</dbReference>
<dbReference type="InterPro" id="IPR036087">
    <property type="entry name" value="Nict_dMeBzImd_PRibTrfase_sf"/>
</dbReference>
<sequence length="394" mass="42032">MISIYTQIAQGEAWIAKYRDRLPVFACILGFTETGLIPGISAAGKTPEDRKYTACADAEFLYYGAEHQAKYPLPPLAAGASPVLISRAVVEALKTSVYLFNAGLPYTPAVPTIDLGGFPARCLSQGNAMELATVKHLLEQGLLWGTKLAANQDGYLVLGECVVGGTTTALAILTGLGIPAEGKVNSSHPICNHDQKSALVQAGLEKMRQRLSNPQSPITNYQLPITNYQSKVDPLELIAAVGDPMQVVVAGMAIAASRSCGVLLAGGTQMLAVYALINAIAQAYNLSWQPEEVVVGTTRWVAEDPTGGTVELALSLDKQDIMKGGETPPLLATQLNFTDSCYPQLQAYEQGFVKEGMGAGGAAIAAHLSLDWQQNQLLEAIEKQLERLSRFNQL</sequence>
<dbReference type="CDD" id="cd02439">
    <property type="entry name" value="DMB-PRT_CobT"/>
    <property type="match status" value="1"/>
</dbReference>
<dbReference type="AlphaFoldDB" id="A0A1Z4MX45"/>
<dbReference type="RefSeq" id="WP_096575148.1">
    <property type="nucleotide sequence ID" value="NZ_CAWNJS010000001.1"/>
</dbReference>
<dbReference type="KEGG" id="ttq:NIES37_19800"/>
<evidence type="ECO:0000256" key="1">
    <source>
        <dbReference type="HAMAP-Rule" id="MF_01086"/>
    </source>
</evidence>
<evidence type="ECO:0000313" key="3">
    <source>
        <dbReference type="Proteomes" id="UP000218785"/>
    </source>
</evidence>
<dbReference type="GO" id="GO:0008939">
    <property type="term" value="F:nicotinate-nucleotide-dimethylbenzimidazole phosphoribosyltransferase activity"/>
    <property type="evidence" value="ECO:0007669"/>
    <property type="project" value="InterPro"/>
</dbReference>
<dbReference type="HAMAP" id="MF_01086">
    <property type="entry name" value="UPF0284"/>
    <property type="match status" value="1"/>
</dbReference>
<proteinExistence type="inferred from homology"/>
<accession>A0A1Z4MX45</accession>
<comment type="similarity">
    <text evidence="1">Belongs to the UPF0284 family.</text>
</comment>
<reference evidence="2 3" key="1">
    <citation type="submission" date="2017-06" db="EMBL/GenBank/DDBJ databases">
        <title>Genome sequencing of cyanobaciteial culture collection at National Institute for Environmental Studies (NIES).</title>
        <authorList>
            <person name="Hirose Y."/>
            <person name="Shimura Y."/>
            <person name="Fujisawa T."/>
            <person name="Nakamura Y."/>
            <person name="Kawachi M."/>
        </authorList>
    </citation>
    <scope>NUCLEOTIDE SEQUENCE [LARGE SCALE GENOMIC DNA]</scope>
    <source>
        <strain evidence="2 3">NIES-37</strain>
    </source>
</reference>
<dbReference type="NCBIfam" id="NF003373">
    <property type="entry name" value="PRK04447.1-6"/>
    <property type="match status" value="1"/>
</dbReference>
<dbReference type="Proteomes" id="UP000218785">
    <property type="component" value="Chromosome"/>
</dbReference>
<name>A0A1Z4MX45_9CYAN</name>
<organism evidence="2 3">
    <name type="scientific">Tolypothrix tenuis PCC 7101</name>
    <dbReference type="NCBI Taxonomy" id="231146"/>
    <lineage>
        <taxon>Bacteria</taxon>
        <taxon>Bacillati</taxon>
        <taxon>Cyanobacteriota</taxon>
        <taxon>Cyanophyceae</taxon>
        <taxon>Nostocales</taxon>
        <taxon>Tolypothrichaceae</taxon>
        <taxon>Tolypothrix</taxon>
    </lineage>
</organism>
<dbReference type="NCBIfam" id="TIGR00303">
    <property type="entry name" value="nicotinate mononucleotide-dependent phosphoribosyltransferase CobT"/>
    <property type="match status" value="1"/>
</dbReference>